<reference evidence="6" key="1">
    <citation type="journal article" date="2019" name="Int. J. Syst. Evol. Microbiol.">
        <title>The Global Catalogue of Microorganisms (GCM) 10K type strain sequencing project: providing services to taxonomists for standard genome sequencing and annotation.</title>
        <authorList>
            <consortium name="The Broad Institute Genomics Platform"/>
            <consortium name="The Broad Institute Genome Sequencing Center for Infectious Disease"/>
            <person name="Wu L."/>
            <person name="Ma J."/>
        </authorList>
    </citation>
    <scope>NUCLEOTIDE SEQUENCE [LARGE SCALE GENOMIC DNA]</scope>
    <source>
        <strain evidence="6">CGMCC 4.7289</strain>
    </source>
</reference>
<organism evidence="5 6">
    <name type="scientific">Hamadaea flava</name>
    <dbReference type="NCBI Taxonomy" id="1742688"/>
    <lineage>
        <taxon>Bacteria</taxon>
        <taxon>Bacillati</taxon>
        <taxon>Actinomycetota</taxon>
        <taxon>Actinomycetes</taxon>
        <taxon>Micromonosporales</taxon>
        <taxon>Micromonosporaceae</taxon>
        <taxon>Hamadaea</taxon>
    </lineage>
</organism>
<dbReference type="RefSeq" id="WP_253763490.1">
    <property type="nucleotide sequence ID" value="NZ_JAMZDZ010000001.1"/>
</dbReference>
<dbReference type="InterPro" id="IPR036286">
    <property type="entry name" value="LexA/Signal_pep-like_sf"/>
</dbReference>
<protein>
    <submittedName>
        <fullName evidence="5">S26 family signal peptidase</fullName>
    </submittedName>
</protein>
<dbReference type="Gene3D" id="2.10.109.10">
    <property type="entry name" value="Umud Fragment, subunit A"/>
    <property type="match status" value="1"/>
</dbReference>
<proteinExistence type="inferred from homology"/>
<evidence type="ECO:0000313" key="5">
    <source>
        <dbReference type="EMBL" id="MFC4131939.1"/>
    </source>
</evidence>
<accession>A0ABV8LQ67</accession>
<gene>
    <name evidence="5" type="ORF">ACFOZ4_15120</name>
</gene>
<dbReference type="Proteomes" id="UP001595816">
    <property type="component" value="Unassembled WGS sequence"/>
</dbReference>
<feature type="domain" description="Peptidase S26" evidence="4">
    <location>
        <begin position="7"/>
        <end position="78"/>
    </location>
</feature>
<name>A0ABV8LQ67_9ACTN</name>
<feature type="region of interest" description="Disordered" evidence="3">
    <location>
        <begin position="142"/>
        <end position="168"/>
    </location>
</feature>
<dbReference type="EMBL" id="JBHSAY010000008">
    <property type="protein sequence ID" value="MFC4131939.1"/>
    <property type="molecule type" value="Genomic_DNA"/>
</dbReference>
<evidence type="ECO:0000256" key="2">
    <source>
        <dbReference type="ARBA" id="ARBA00009370"/>
    </source>
</evidence>
<dbReference type="Pfam" id="PF10502">
    <property type="entry name" value="Peptidase_S26"/>
    <property type="match status" value="2"/>
</dbReference>
<comment type="similarity">
    <text evidence="2">Belongs to the peptidase S26 family.</text>
</comment>
<feature type="domain" description="Peptidase S26" evidence="4">
    <location>
        <begin position="86"/>
        <end position="125"/>
    </location>
</feature>
<dbReference type="PANTHER" id="PTHR43390">
    <property type="entry name" value="SIGNAL PEPTIDASE I"/>
    <property type="match status" value="1"/>
</dbReference>
<dbReference type="CDD" id="cd06530">
    <property type="entry name" value="S26_SPase_I"/>
    <property type="match status" value="1"/>
</dbReference>
<sequence length="168" mass="18213">MSPLIAVRVRGPSMEPALASGRTVLVVRGLRLRVGDVIVVERPDELEPARWLAPPLSGSLRTTQWLVKRVAALPGDVVPEPIRHLVRTTVVPTGAVVLLGDNRPVSYDSRQAGFFPRDRVLGRVVGTRRVSPVDADMYGAVVGWSPDPGNPPGRTDEESPHATDHQAR</sequence>
<evidence type="ECO:0000256" key="1">
    <source>
        <dbReference type="ARBA" id="ARBA00004401"/>
    </source>
</evidence>
<dbReference type="PANTHER" id="PTHR43390:SF1">
    <property type="entry name" value="CHLOROPLAST PROCESSING PEPTIDASE"/>
    <property type="match status" value="1"/>
</dbReference>
<feature type="compositionally biased region" description="Basic and acidic residues" evidence="3">
    <location>
        <begin position="154"/>
        <end position="168"/>
    </location>
</feature>
<keyword evidence="6" id="KW-1185">Reference proteome</keyword>
<dbReference type="SUPFAM" id="SSF51306">
    <property type="entry name" value="LexA/Signal peptidase"/>
    <property type="match status" value="1"/>
</dbReference>
<comment type="subcellular location">
    <subcellularLocation>
        <location evidence="1">Cell membrane</location>
        <topology evidence="1">Single-pass type II membrane protein</topology>
    </subcellularLocation>
</comment>
<dbReference type="InterPro" id="IPR000223">
    <property type="entry name" value="Pept_S26A_signal_pept_1"/>
</dbReference>
<evidence type="ECO:0000256" key="3">
    <source>
        <dbReference type="SAM" id="MobiDB-lite"/>
    </source>
</evidence>
<comment type="caution">
    <text evidence="5">The sequence shown here is derived from an EMBL/GenBank/DDBJ whole genome shotgun (WGS) entry which is preliminary data.</text>
</comment>
<dbReference type="PRINTS" id="PR00727">
    <property type="entry name" value="LEADERPTASE"/>
</dbReference>
<evidence type="ECO:0000313" key="6">
    <source>
        <dbReference type="Proteomes" id="UP001595816"/>
    </source>
</evidence>
<dbReference type="InterPro" id="IPR019533">
    <property type="entry name" value="Peptidase_S26"/>
</dbReference>
<evidence type="ECO:0000259" key="4">
    <source>
        <dbReference type="Pfam" id="PF10502"/>
    </source>
</evidence>